<dbReference type="GO" id="GO:0005886">
    <property type="term" value="C:plasma membrane"/>
    <property type="evidence" value="ECO:0007669"/>
    <property type="project" value="UniProtKB-SubCell"/>
</dbReference>
<evidence type="ECO:0000256" key="2">
    <source>
        <dbReference type="ARBA" id="ARBA00008445"/>
    </source>
</evidence>
<evidence type="ECO:0000256" key="8">
    <source>
        <dbReference type="ARBA" id="ARBA00023136"/>
    </source>
</evidence>
<evidence type="ECO:0000313" key="11">
    <source>
        <dbReference type="Proteomes" id="UP000236946"/>
    </source>
</evidence>
<feature type="transmembrane region" description="Helical" evidence="9">
    <location>
        <begin position="51"/>
        <end position="71"/>
    </location>
</feature>
<dbReference type="GO" id="GO:0009306">
    <property type="term" value="P:protein secretion"/>
    <property type="evidence" value="ECO:0007669"/>
    <property type="project" value="UniProtKB-UniRule"/>
</dbReference>
<evidence type="ECO:0000256" key="1">
    <source>
        <dbReference type="ARBA" id="ARBA00004141"/>
    </source>
</evidence>
<protein>
    <recommendedName>
        <fullName evidence="9">Protein-export membrane protein SecG</fullName>
    </recommendedName>
</protein>
<dbReference type="GO" id="GO:0015450">
    <property type="term" value="F:protein-transporting ATPase activity"/>
    <property type="evidence" value="ECO:0007669"/>
    <property type="project" value="UniProtKB-UniRule"/>
</dbReference>
<organism evidence="10 11">
    <name type="scientific">Candidatus Staskawiczbacteria bacterium CG10_big_fil_rev_8_21_14_0_10_38_10</name>
    <dbReference type="NCBI Taxonomy" id="1974891"/>
    <lineage>
        <taxon>Bacteria</taxon>
        <taxon>Candidatus Staskawicziibacteriota</taxon>
    </lineage>
</organism>
<comment type="function">
    <text evidence="9">Involved in protein export. Participates in an early event of protein translocation.</text>
</comment>
<comment type="subcellular location">
    <subcellularLocation>
        <location evidence="9">Cell membrane</location>
        <topology evidence="9">Multi-pass membrane protein</topology>
    </subcellularLocation>
    <subcellularLocation>
        <location evidence="1">Membrane</location>
        <topology evidence="1">Multi-pass membrane protein</topology>
    </subcellularLocation>
</comment>
<dbReference type="NCBIfam" id="TIGR00810">
    <property type="entry name" value="secG"/>
    <property type="match status" value="1"/>
</dbReference>
<proteinExistence type="inferred from homology"/>
<evidence type="ECO:0000256" key="4">
    <source>
        <dbReference type="ARBA" id="ARBA00022692"/>
    </source>
</evidence>
<accession>A0A2H9T1X3</accession>
<reference evidence="11" key="1">
    <citation type="submission" date="2017-09" db="EMBL/GenBank/DDBJ databases">
        <title>Depth-based differentiation of microbial function through sediment-hosted aquifers and enrichment of novel symbionts in the deep terrestrial subsurface.</title>
        <authorList>
            <person name="Probst A.J."/>
            <person name="Ladd B."/>
            <person name="Jarett J.K."/>
            <person name="Geller-Mcgrath D.E."/>
            <person name="Sieber C.M.K."/>
            <person name="Emerson J.B."/>
            <person name="Anantharaman K."/>
            <person name="Thomas B.C."/>
            <person name="Malmstrom R."/>
            <person name="Stieglmeier M."/>
            <person name="Klingl A."/>
            <person name="Woyke T."/>
            <person name="Ryan C.M."/>
            <person name="Banfield J.F."/>
        </authorList>
    </citation>
    <scope>NUCLEOTIDE SEQUENCE [LARGE SCALE GENOMIC DNA]</scope>
</reference>
<comment type="caution">
    <text evidence="10">The sequence shown here is derived from an EMBL/GenBank/DDBJ whole genome shotgun (WGS) entry which is preliminary data.</text>
</comment>
<sequence>MKQYLIFAQIAVSILLVIFILFQQRGTALGSAFGGGGGDFYSTRRGVQKKLFIGTIALGALFIILAIVNLVI</sequence>
<dbReference type="InterPro" id="IPR004692">
    <property type="entry name" value="SecG"/>
</dbReference>
<keyword evidence="5 9" id="KW-0653">Protein transport</keyword>
<evidence type="ECO:0000256" key="5">
    <source>
        <dbReference type="ARBA" id="ARBA00022927"/>
    </source>
</evidence>
<gene>
    <name evidence="10" type="primary">secG</name>
    <name evidence="10" type="ORF">COU98_00420</name>
</gene>
<keyword evidence="9" id="KW-1003">Cell membrane</keyword>
<evidence type="ECO:0000256" key="7">
    <source>
        <dbReference type="ARBA" id="ARBA00023010"/>
    </source>
</evidence>
<name>A0A2H9T1X3_9BACT</name>
<keyword evidence="7 9" id="KW-0811">Translocation</keyword>
<evidence type="ECO:0000256" key="6">
    <source>
        <dbReference type="ARBA" id="ARBA00022989"/>
    </source>
</evidence>
<keyword evidence="8 9" id="KW-0472">Membrane</keyword>
<dbReference type="EMBL" id="PFEN01000009">
    <property type="protein sequence ID" value="PJE69722.1"/>
    <property type="molecule type" value="Genomic_DNA"/>
</dbReference>
<feature type="transmembrane region" description="Helical" evidence="9">
    <location>
        <begin position="6"/>
        <end position="22"/>
    </location>
</feature>
<dbReference type="Proteomes" id="UP000236946">
    <property type="component" value="Unassembled WGS sequence"/>
</dbReference>
<evidence type="ECO:0000256" key="9">
    <source>
        <dbReference type="RuleBase" id="RU365087"/>
    </source>
</evidence>
<dbReference type="Pfam" id="PF03840">
    <property type="entry name" value="SecG"/>
    <property type="match status" value="1"/>
</dbReference>
<keyword evidence="3 9" id="KW-0813">Transport</keyword>
<keyword evidence="6 9" id="KW-1133">Transmembrane helix</keyword>
<evidence type="ECO:0000256" key="3">
    <source>
        <dbReference type="ARBA" id="ARBA00022448"/>
    </source>
</evidence>
<keyword evidence="4 9" id="KW-0812">Transmembrane</keyword>
<evidence type="ECO:0000313" key="10">
    <source>
        <dbReference type="EMBL" id="PJE69722.1"/>
    </source>
</evidence>
<dbReference type="AlphaFoldDB" id="A0A2H9T1X3"/>
<comment type="similarity">
    <text evidence="2 9">Belongs to the SecG family.</text>
</comment>